<dbReference type="PROSITE" id="PS50293">
    <property type="entry name" value="TPR_REGION"/>
    <property type="match status" value="1"/>
</dbReference>
<keyword evidence="5" id="KW-0732">Signal</keyword>
<evidence type="ECO:0000256" key="1">
    <source>
        <dbReference type="ARBA" id="ARBA00022737"/>
    </source>
</evidence>
<dbReference type="RefSeq" id="WP_271426451.1">
    <property type="nucleotide sequence ID" value="NZ_JAQIPB010000001.1"/>
</dbReference>
<dbReference type="AlphaFoldDB" id="A0AAE3SXQ1"/>
<feature type="chain" id="PRO_5042146470" evidence="5">
    <location>
        <begin position="37"/>
        <end position="203"/>
    </location>
</feature>
<comment type="caution">
    <text evidence="6">The sequence shown here is derived from an EMBL/GenBank/DDBJ whole genome shotgun (WGS) entry which is preliminary data.</text>
</comment>
<evidence type="ECO:0000256" key="2">
    <source>
        <dbReference type="ARBA" id="ARBA00022803"/>
    </source>
</evidence>
<dbReference type="InterPro" id="IPR050498">
    <property type="entry name" value="Ycf3"/>
</dbReference>
<dbReference type="Pfam" id="PF13414">
    <property type="entry name" value="TPR_11"/>
    <property type="match status" value="1"/>
</dbReference>
<feature type="repeat" description="TPR" evidence="3">
    <location>
        <begin position="103"/>
        <end position="136"/>
    </location>
</feature>
<protein>
    <submittedName>
        <fullName evidence="6">Tetratricopeptide repeat protein</fullName>
    </submittedName>
</protein>
<evidence type="ECO:0000256" key="4">
    <source>
        <dbReference type="SAM" id="MobiDB-lite"/>
    </source>
</evidence>
<accession>A0AAE3SXQ1</accession>
<name>A0AAE3SXQ1_9BURK</name>
<evidence type="ECO:0000256" key="5">
    <source>
        <dbReference type="SAM" id="SignalP"/>
    </source>
</evidence>
<dbReference type="PROSITE" id="PS50005">
    <property type="entry name" value="TPR"/>
    <property type="match status" value="1"/>
</dbReference>
<dbReference type="PANTHER" id="PTHR44858:SF1">
    <property type="entry name" value="UDP-N-ACETYLGLUCOSAMINE--PEPTIDE N-ACETYLGLUCOSAMINYLTRANSFERASE SPINDLY-RELATED"/>
    <property type="match status" value="1"/>
</dbReference>
<dbReference type="SMART" id="SM00028">
    <property type="entry name" value="TPR"/>
    <property type="match status" value="2"/>
</dbReference>
<dbReference type="InterPro" id="IPR011990">
    <property type="entry name" value="TPR-like_helical_dom_sf"/>
</dbReference>
<organism evidence="6 7">
    <name type="scientific">Xenophilus arseniciresistens</name>
    <dbReference type="NCBI Taxonomy" id="1283306"/>
    <lineage>
        <taxon>Bacteria</taxon>
        <taxon>Pseudomonadati</taxon>
        <taxon>Pseudomonadota</taxon>
        <taxon>Betaproteobacteria</taxon>
        <taxon>Burkholderiales</taxon>
        <taxon>Comamonadaceae</taxon>
        <taxon>Xenophilus</taxon>
    </lineage>
</organism>
<feature type="region of interest" description="Disordered" evidence="4">
    <location>
        <begin position="183"/>
        <end position="203"/>
    </location>
</feature>
<dbReference type="InterPro" id="IPR019734">
    <property type="entry name" value="TPR_rpt"/>
</dbReference>
<dbReference type="Pfam" id="PF13432">
    <property type="entry name" value="TPR_16"/>
    <property type="match status" value="1"/>
</dbReference>
<keyword evidence="1" id="KW-0677">Repeat</keyword>
<evidence type="ECO:0000313" key="7">
    <source>
        <dbReference type="Proteomes" id="UP001212602"/>
    </source>
</evidence>
<feature type="signal peptide" evidence="5">
    <location>
        <begin position="1"/>
        <end position="36"/>
    </location>
</feature>
<dbReference type="EMBL" id="JAQIPB010000001">
    <property type="protein sequence ID" value="MDA7415189.1"/>
    <property type="molecule type" value="Genomic_DNA"/>
</dbReference>
<dbReference type="PANTHER" id="PTHR44858">
    <property type="entry name" value="TETRATRICOPEPTIDE REPEAT PROTEIN 6"/>
    <property type="match status" value="1"/>
</dbReference>
<sequence length="203" mass="22059">MQHAALPRSFIALLPRLMRACALSACVFALAGPALADSYSEVKQLAQTGQATQALAKADAYLQQNPRDPQMRFIRGVILSDQGKTAEATEAFTQLTREYPELPEPYNNLAAIYAAQSQYDKAREALETALRLNPNYVTAHENLGDIYARLAAQQYAKATNYASAGPAVQAKLTHVRQLFEAMNSQGAPAKRAPNAVEPAAPKR</sequence>
<evidence type="ECO:0000313" key="6">
    <source>
        <dbReference type="EMBL" id="MDA7415189.1"/>
    </source>
</evidence>
<evidence type="ECO:0000256" key="3">
    <source>
        <dbReference type="PROSITE-ProRule" id="PRU00339"/>
    </source>
</evidence>
<reference evidence="6" key="1">
    <citation type="submission" date="2023-01" db="EMBL/GenBank/DDBJ databases">
        <title>Xenophilus mangrovi sp. nov., isolated from soil of Mangrove nature reserve.</title>
        <authorList>
            <person name="Xu S."/>
            <person name="Liu Z."/>
            <person name="Xu Y."/>
        </authorList>
    </citation>
    <scope>NUCLEOTIDE SEQUENCE</scope>
    <source>
        <strain evidence="6">YW8</strain>
    </source>
</reference>
<keyword evidence="7" id="KW-1185">Reference proteome</keyword>
<dbReference type="SUPFAM" id="SSF48452">
    <property type="entry name" value="TPR-like"/>
    <property type="match status" value="1"/>
</dbReference>
<proteinExistence type="predicted"/>
<keyword evidence="2 3" id="KW-0802">TPR repeat</keyword>
<gene>
    <name evidence="6" type="ORF">PGB34_02320</name>
</gene>
<dbReference type="Gene3D" id="1.25.40.10">
    <property type="entry name" value="Tetratricopeptide repeat domain"/>
    <property type="match status" value="1"/>
</dbReference>
<dbReference type="Proteomes" id="UP001212602">
    <property type="component" value="Unassembled WGS sequence"/>
</dbReference>